<keyword evidence="7 10" id="KW-1133">Transmembrane helix</keyword>
<dbReference type="GO" id="GO:0005789">
    <property type="term" value="C:endoplasmic reticulum membrane"/>
    <property type="evidence" value="ECO:0007669"/>
    <property type="project" value="UniProtKB-SubCell"/>
</dbReference>
<dbReference type="Proteomes" id="UP001217417">
    <property type="component" value="Unassembled WGS sequence"/>
</dbReference>
<evidence type="ECO:0000313" key="12">
    <source>
        <dbReference type="Proteomes" id="UP001217417"/>
    </source>
</evidence>
<feature type="transmembrane region" description="Helical" evidence="10">
    <location>
        <begin position="28"/>
        <end position="48"/>
    </location>
</feature>
<evidence type="ECO:0000256" key="3">
    <source>
        <dbReference type="ARBA" id="ARBA00022448"/>
    </source>
</evidence>
<feature type="transmembrane region" description="Helical" evidence="10">
    <location>
        <begin position="163"/>
        <end position="182"/>
    </location>
</feature>
<dbReference type="GeneID" id="80879687"/>
<dbReference type="GO" id="GO:0000139">
    <property type="term" value="C:Golgi membrane"/>
    <property type="evidence" value="ECO:0007669"/>
    <property type="project" value="TreeGrafter"/>
</dbReference>
<feature type="transmembrane region" description="Helical" evidence="10">
    <location>
        <begin position="233"/>
        <end position="252"/>
    </location>
</feature>
<feature type="transmembrane region" description="Helical" evidence="10">
    <location>
        <begin position="106"/>
        <end position="126"/>
    </location>
</feature>
<feature type="transmembrane region" description="Helical" evidence="10">
    <location>
        <begin position="132"/>
        <end position="154"/>
    </location>
</feature>
<dbReference type="AlphaFoldDB" id="A0AAD7QP49"/>
<evidence type="ECO:0000256" key="2">
    <source>
        <dbReference type="ARBA" id="ARBA00010694"/>
    </source>
</evidence>
<comment type="subcellular location">
    <subcellularLocation>
        <location evidence="1">Endoplasmic reticulum membrane</location>
        <topology evidence="1">Multi-pass membrane protein</topology>
    </subcellularLocation>
</comment>
<dbReference type="GO" id="GO:0005459">
    <property type="term" value="F:UDP-galactose transmembrane transporter activity"/>
    <property type="evidence" value="ECO:0007669"/>
    <property type="project" value="TreeGrafter"/>
</dbReference>
<keyword evidence="8 10" id="KW-0472">Membrane</keyword>
<reference evidence="11" key="1">
    <citation type="submission" date="2023-03" db="EMBL/GenBank/DDBJ databases">
        <title>Near-Complete genome sequence of Lipomyces tetrasporous NRRL Y-64009, an oleaginous yeast capable of growing on lignocellulosic hydrolysates.</title>
        <authorList>
            <consortium name="Lawrence Berkeley National Laboratory"/>
            <person name="Jagtap S.S."/>
            <person name="Liu J.-J."/>
            <person name="Walukiewicz H.E."/>
            <person name="Pangilinan J."/>
            <person name="Lipzen A."/>
            <person name="Ahrendt S."/>
            <person name="Koriabine M."/>
            <person name="Cobaugh K."/>
            <person name="Salamov A."/>
            <person name="Yoshinaga Y."/>
            <person name="Ng V."/>
            <person name="Daum C."/>
            <person name="Grigoriev I.V."/>
            <person name="Slininger P.J."/>
            <person name="Dien B.S."/>
            <person name="Jin Y.-S."/>
            <person name="Rao C.V."/>
        </authorList>
    </citation>
    <scope>NUCLEOTIDE SEQUENCE</scope>
    <source>
        <strain evidence="11">NRRL Y-64009</strain>
    </source>
</reference>
<feature type="transmembrane region" description="Helical" evidence="10">
    <location>
        <begin position="323"/>
        <end position="342"/>
    </location>
</feature>
<dbReference type="InterPro" id="IPR037185">
    <property type="entry name" value="EmrE-like"/>
</dbReference>
<evidence type="ECO:0000256" key="10">
    <source>
        <dbReference type="SAM" id="Phobius"/>
    </source>
</evidence>
<feature type="transmembrane region" description="Helical" evidence="10">
    <location>
        <begin position="68"/>
        <end position="85"/>
    </location>
</feature>
<dbReference type="RefSeq" id="XP_056042209.1">
    <property type="nucleotide sequence ID" value="XM_056184521.1"/>
</dbReference>
<dbReference type="GO" id="GO:0005460">
    <property type="term" value="F:UDP-glucose transmembrane transporter activity"/>
    <property type="evidence" value="ECO:0007669"/>
    <property type="project" value="TreeGrafter"/>
</dbReference>
<dbReference type="PANTHER" id="PTHR10778:SF10">
    <property type="entry name" value="SOLUTE CARRIER FAMILY 35 MEMBER B1"/>
    <property type="match status" value="1"/>
</dbReference>
<evidence type="ECO:0000256" key="5">
    <source>
        <dbReference type="ARBA" id="ARBA00022692"/>
    </source>
</evidence>
<name>A0AAD7QP49_9ASCO</name>
<dbReference type="InterPro" id="IPR013657">
    <property type="entry name" value="SCL35B1-4/HUT1"/>
</dbReference>
<accession>A0AAD7QP49</accession>
<feature type="transmembrane region" description="Helical" evidence="10">
    <location>
        <begin position="297"/>
        <end position="317"/>
    </location>
</feature>
<comment type="caution">
    <text evidence="11">The sequence shown here is derived from an EMBL/GenBank/DDBJ whole genome shotgun (WGS) entry which is preliminary data.</text>
</comment>
<evidence type="ECO:0000256" key="6">
    <source>
        <dbReference type="ARBA" id="ARBA00022824"/>
    </source>
</evidence>
<keyword evidence="12" id="KW-1185">Reference proteome</keyword>
<evidence type="ECO:0000256" key="9">
    <source>
        <dbReference type="ARBA" id="ARBA00041103"/>
    </source>
</evidence>
<evidence type="ECO:0000256" key="7">
    <source>
        <dbReference type="ARBA" id="ARBA00022989"/>
    </source>
</evidence>
<dbReference type="SUPFAM" id="SSF103481">
    <property type="entry name" value="Multidrug resistance efflux transporter EmrE"/>
    <property type="match status" value="1"/>
</dbReference>
<keyword evidence="3" id="KW-0813">Transport</keyword>
<proteinExistence type="inferred from homology"/>
<organism evidence="11 12">
    <name type="scientific">Lipomyces tetrasporus</name>
    <dbReference type="NCBI Taxonomy" id="54092"/>
    <lineage>
        <taxon>Eukaryota</taxon>
        <taxon>Fungi</taxon>
        <taxon>Dikarya</taxon>
        <taxon>Ascomycota</taxon>
        <taxon>Saccharomycotina</taxon>
        <taxon>Lipomycetes</taxon>
        <taxon>Lipomycetales</taxon>
        <taxon>Lipomycetaceae</taxon>
        <taxon>Lipomyces</taxon>
    </lineage>
</organism>
<keyword evidence="4" id="KW-0762">Sugar transport</keyword>
<gene>
    <name evidence="11" type="ORF">POJ06DRAFT_141446</name>
</gene>
<comment type="similarity">
    <text evidence="2">Belongs to the nucleotide-sugar transporter family. SLC35B subfamily.</text>
</comment>
<dbReference type="PANTHER" id="PTHR10778">
    <property type="entry name" value="SOLUTE CARRIER FAMILY 35 MEMBER B"/>
    <property type="match status" value="1"/>
</dbReference>
<evidence type="ECO:0000313" key="11">
    <source>
        <dbReference type="EMBL" id="KAJ8098759.1"/>
    </source>
</evidence>
<keyword evidence="5 10" id="KW-0812">Transmembrane</keyword>
<evidence type="ECO:0000256" key="1">
    <source>
        <dbReference type="ARBA" id="ARBA00004477"/>
    </source>
</evidence>
<dbReference type="EMBL" id="JARPMG010000008">
    <property type="protein sequence ID" value="KAJ8098759.1"/>
    <property type="molecule type" value="Genomic_DNA"/>
</dbReference>
<feature type="transmembrane region" description="Helical" evidence="10">
    <location>
        <begin position="194"/>
        <end position="212"/>
    </location>
</feature>
<dbReference type="Pfam" id="PF08449">
    <property type="entry name" value="UAA"/>
    <property type="match status" value="1"/>
</dbReference>
<sequence length="361" mass="39727">MAVTATRTRQKSSSSKSIRVESRSSASVLHLLIAVSGIYTSFLTWAVLQERISTTSYGPNNRVFRASLVINTIQSFCAAIVGYIYTRYTSSSTKESSAIFPNRKVIFQYALVATTSSLASPFGYASLKHIDYLTLLLGKSCKLLPVMALHVLIFRKKYTWSKYFVVFAVTVGVSLFTLYHPSSSKKAAQATSSSSLYGLLLLAINLLFDGLTNSTQDHIFHTQPTINGPKMMCGINVAATVLTSVFLLTPISGQLEDALEFFQLYPQVLYDILLFSLCGAIGQVFIFFTLSKFGSLTLVTVTVTRKMMSMLLSVVWFNHKLTPGQWAGVVMVFGGVGAEALMKYFEKKSRVGKDAVSRKAD</sequence>
<keyword evidence="6" id="KW-0256">Endoplasmic reticulum</keyword>
<feature type="transmembrane region" description="Helical" evidence="10">
    <location>
        <begin position="272"/>
        <end position="290"/>
    </location>
</feature>
<protein>
    <recommendedName>
        <fullName evidence="9">UDP-galactose transporter homolog 1</fullName>
    </recommendedName>
</protein>
<evidence type="ECO:0000256" key="8">
    <source>
        <dbReference type="ARBA" id="ARBA00023136"/>
    </source>
</evidence>
<evidence type="ECO:0000256" key="4">
    <source>
        <dbReference type="ARBA" id="ARBA00022597"/>
    </source>
</evidence>